<dbReference type="InterPro" id="IPR047112">
    <property type="entry name" value="RecG/Mfd"/>
</dbReference>
<dbReference type="InterPro" id="IPR011545">
    <property type="entry name" value="DEAD/DEAH_box_helicase_dom"/>
</dbReference>
<evidence type="ECO:0000256" key="1">
    <source>
        <dbReference type="ARBA" id="ARBA00022741"/>
    </source>
</evidence>
<evidence type="ECO:0000256" key="5">
    <source>
        <dbReference type="ARBA" id="ARBA00022840"/>
    </source>
</evidence>
<proteinExistence type="predicted"/>
<dbReference type="OrthoDB" id="9804325at2"/>
<dbReference type="Gene3D" id="2.40.50.140">
    <property type="entry name" value="Nucleic acid-binding proteins"/>
    <property type="match status" value="1"/>
</dbReference>
<evidence type="ECO:0000256" key="6">
    <source>
        <dbReference type="ARBA" id="ARBA00023125"/>
    </source>
</evidence>
<dbReference type="Gene3D" id="3.40.50.300">
    <property type="entry name" value="P-loop containing nucleotide triphosphate hydrolases"/>
    <property type="match status" value="2"/>
</dbReference>
<dbReference type="CDD" id="cd04488">
    <property type="entry name" value="RecG_wedge_OBF"/>
    <property type="match status" value="1"/>
</dbReference>
<keyword evidence="6" id="KW-0238">DNA-binding</keyword>
<dbReference type="NCBIfam" id="NF008164">
    <property type="entry name" value="PRK10917.1-2"/>
    <property type="match status" value="1"/>
</dbReference>
<dbReference type="InterPro" id="IPR012340">
    <property type="entry name" value="NA-bd_OB-fold"/>
</dbReference>
<protein>
    <recommendedName>
        <fullName evidence="8">Probable DNA 3'-5' helicase RecG</fullName>
    </recommendedName>
</protein>
<keyword evidence="12" id="KW-1185">Reference proteome</keyword>
<evidence type="ECO:0000259" key="10">
    <source>
        <dbReference type="PROSITE" id="PS51194"/>
    </source>
</evidence>
<dbReference type="GO" id="GO:0006281">
    <property type="term" value="P:DNA repair"/>
    <property type="evidence" value="ECO:0007669"/>
    <property type="project" value="UniProtKB-KW"/>
</dbReference>
<dbReference type="RefSeq" id="WP_119777973.1">
    <property type="nucleotide sequence ID" value="NZ_QYUK01000011.1"/>
</dbReference>
<dbReference type="PANTHER" id="PTHR47964">
    <property type="entry name" value="ATP-DEPENDENT DNA HELICASE HOMOLOG RECG, CHLOROPLASTIC"/>
    <property type="match status" value="1"/>
</dbReference>
<evidence type="ECO:0000256" key="8">
    <source>
        <dbReference type="ARBA" id="ARBA00049819"/>
    </source>
</evidence>
<dbReference type="GO" id="GO:0005524">
    <property type="term" value="F:ATP binding"/>
    <property type="evidence" value="ECO:0007669"/>
    <property type="project" value="UniProtKB-KW"/>
</dbReference>
<dbReference type="InterPro" id="IPR014001">
    <property type="entry name" value="Helicase_ATP-bd"/>
</dbReference>
<gene>
    <name evidence="11" type="primary">recG</name>
    <name evidence="11" type="ORF">D3874_10075</name>
</gene>
<evidence type="ECO:0000256" key="2">
    <source>
        <dbReference type="ARBA" id="ARBA00022763"/>
    </source>
</evidence>
<evidence type="ECO:0000259" key="9">
    <source>
        <dbReference type="PROSITE" id="PS51192"/>
    </source>
</evidence>
<feature type="domain" description="Helicase ATP-binding" evidence="9">
    <location>
        <begin position="282"/>
        <end position="445"/>
    </location>
</feature>
<dbReference type="Pfam" id="PF00270">
    <property type="entry name" value="DEAD"/>
    <property type="match status" value="1"/>
</dbReference>
<evidence type="ECO:0000313" key="12">
    <source>
        <dbReference type="Proteomes" id="UP000284605"/>
    </source>
</evidence>
<reference evidence="11 12" key="1">
    <citation type="submission" date="2018-09" db="EMBL/GenBank/DDBJ databases">
        <authorList>
            <person name="Zhu H."/>
        </authorList>
    </citation>
    <scope>NUCLEOTIDE SEQUENCE [LARGE SCALE GENOMIC DNA]</scope>
    <source>
        <strain evidence="11 12">K1W22B-8</strain>
    </source>
</reference>
<dbReference type="SMART" id="SM00490">
    <property type="entry name" value="HELICc"/>
    <property type="match status" value="1"/>
</dbReference>
<evidence type="ECO:0000256" key="4">
    <source>
        <dbReference type="ARBA" id="ARBA00022806"/>
    </source>
</evidence>
<keyword evidence="1" id="KW-0547">Nucleotide-binding</keyword>
<evidence type="ECO:0000256" key="3">
    <source>
        <dbReference type="ARBA" id="ARBA00022801"/>
    </source>
</evidence>
<dbReference type="SUPFAM" id="SSF52540">
    <property type="entry name" value="P-loop containing nucleoside triphosphate hydrolases"/>
    <property type="match status" value="2"/>
</dbReference>
<sequence length="697" mass="75764">MRPDRLFPLFAPLTSLAGVGPKLAKPIAKAVGGDRVVDVLFHLPFALVDRRARPTIAAAPVNQVATIAVTVDAHRPGRSPKQPYRVVVSDETGEMHLIYFKAEGDWLQKLLPLGSTRLISGRVESYDGQAQMPHPDYVVALNEEERIPAVEPIYPLSAGITTRPMAKAVQAALAKAPTDLPDWLDGPLKAREGWPEWHGAWTSIHRPQSADDVAVDGAARQRLAYDELLANQLALALVRRQLRRVRGRPIVGTGTLQDKLRAALPYRLTQAQELAIAEIAGDLAAPTRMLRLLQGDVGSGKTVVALIAMAIAIEAGAQACLMAPTELLARQHAASLGPLCEVAGIRLGILTGRDTGTARRRILEQLARGEIDIVVGTHALLEDGVAYRNLGLAVIDEQHRFGVDQRLTMAAKGKEDGLDVLVMSATPIPRTLTLTAFGDMDVSRLLDKPPGRQKIDTRVVSLARLGEMVEAVARALDRGAQVYWVCPLVAESETSDAAAAEERFGHLQARFGELVGLVHGRLKPAEKDRVMQEFAQGHLKLLVATTVIEVGVDVPQATVMVIEQAERFGLAQLHQLRGRVGRGAQASFCILLYAANTGETARKRLEVLRDTDDGFVIAEADLKIRGAGEILGTRQSGVPEFRLVDLDRHGALMEIAHDDARMILERDPQLRTARGEALRTLLYLFERDSAVRYLGSG</sequence>
<dbReference type="EMBL" id="QYUK01000011">
    <property type="protein sequence ID" value="RJF87331.1"/>
    <property type="molecule type" value="Genomic_DNA"/>
</dbReference>
<dbReference type="NCBIfam" id="NF008168">
    <property type="entry name" value="PRK10917.2-2"/>
    <property type="match status" value="1"/>
</dbReference>
<dbReference type="InterPro" id="IPR001650">
    <property type="entry name" value="Helicase_C-like"/>
</dbReference>
<keyword evidence="5" id="KW-0067">ATP-binding</keyword>
<dbReference type="PANTHER" id="PTHR47964:SF1">
    <property type="entry name" value="ATP-DEPENDENT DNA HELICASE HOMOLOG RECG, CHLOROPLASTIC"/>
    <property type="match status" value="1"/>
</dbReference>
<dbReference type="InterPro" id="IPR027417">
    <property type="entry name" value="P-loop_NTPase"/>
</dbReference>
<dbReference type="Proteomes" id="UP000284605">
    <property type="component" value="Unassembled WGS sequence"/>
</dbReference>
<keyword evidence="7" id="KW-0234">DNA repair</keyword>
<dbReference type="GO" id="GO:0003677">
    <property type="term" value="F:DNA binding"/>
    <property type="evidence" value="ECO:0007669"/>
    <property type="project" value="UniProtKB-KW"/>
</dbReference>
<dbReference type="AlphaFoldDB" id="A0A418WBB2"/>
<dbReference type="InterPro" id="IPR033454">
    <property type="entry name" value="RecG_wedge"/>
</dbReference>
<dbReference type="PROSITE" id="PS51194">
    <property type="entry name" value="HELICASE_CTER"/>
    <property type="match status" value="1"/>
</dbReference>
<dbReference type="PROSITE" id="PS51192">
    <property type="entry name" value="HELICASE_ATP_BIND_1"/>
    <property type="match status" value="1"/>
</dbReference>
<evidence type="ECO:0000313" key="11">
    <source>
        <dbReference type="EMBL" id="RJF87331.1"/>
    </source>
</evidence>
<dbReference type="GO" id="GO:0003678">
    <property type="term" value="F:DNA helicase activity"/>
    <property type="evidence" value="ECO:0007669"/>
    <property type="project" value="TreeGrafter"/>
</dbReference>
<dbReference type="SUPFAM" id="SSF50249">
    <property type="entry name" value="Nucleic acid-binding proteins"/>
    <property type="match status" value="1"/>
</dbReference>
<dbReference type="InterPro" id="IPR045562">
    <property type="entry name" value="RecG_dom3_C"/>
</dbReference>
<dbReference type="GO" id="GO:0016787">
    <property type="term" value="F:hydrolase activity"/>
    <property type="evidence" value="ECO:0007669"/>
    <property type="project" value="UniProtKB-KW"/>
</dbReference>
<feature type="domain" description="Helicase C-terminal" evidence="10">
    <location>
        <begin position="468"/>
        <end position="623"/>
    </location>
</feature>
<organism evidence="11 12">
    <name type="scientific">Oleomonas cavernae</name>
    <dbReference type="NCBI Taxonomy" id="2320859"/>
    <lineage>
        <taxon>Bacteria</taxon>
        <taxon>Pseudomonadati</taxon>
        <taxon>Pseudomonadota</taxon>
        <taxon>Alphaproteobacteria</taxon>
        <taxon>Acetobacterales</taxon>
        <taxon>Acetobacteraceae</taxon>
        <taxon>Oleomonas</taxon>
    </lineage>
</organism>
<name>A0A418WBB2_9PROT</name>
<dbReference type="Pfam" id="PF00271">
    <property type="entry name" value="Helicase_C"/>
    <property type="match status" value="1"/>
</dbReference>
<dbReference type="SMART" id="SM00487">
    <property type="entry name" value="DEXDc"/>
    <property type="match status" value="1"/>
</dbReference>
<evidence type="ECO:0000256" key="7">
    <source>
        <dbReference type="ARBA" id="ARBA00023204"/>
    </source>
</evidence>
<dbReference type="Pfam" id="PF17191">
    <property type="entry name" value="RecG_wedge"/>
    <property type="match status" value="1"/>
</dbReference>
<keyword evidence="4 11" id="KW-0347">Helicase</keyword>
<keyword evidence="3" id="KW-0378">Hydrolase</keyword>
<dbReference type="Pfam" id="PF19833">
    <property type="entry name" value="RecG_dom3_C"/>
    <property type="match status" value="1"/>
</dbReference>
<keyword evidence="2" id="KW-0227">DNA damage</keyword>
<accession>A0A418WBB2</accession>
<comment type="caution">
    <text evidence="11">The sequence shown here is derived from an EMBL/GenBank/DDBJ whole genome shotgun (WGS) entry which is preliminary data.</text>
</comment>